<dbReference type="InterPro" id="IPR036291">
    <property type="entry name" value="NAD(P)-bd_dom_sf"/>
</dbReference>
<proteinExistence type="inferred from homology"/>
<organism evidence="3 4">
    <name type="scientific">Cephalotrichum gorgonifer</name>
    <dbReference type="NCBI Taxonomy" id="2041049"/>
    <lineage>
        <taxon>Eukaryota</taxon>
        <taxon>Fungi</taxon>
        <taxon>Dikarya</taxon>
        <taxon>Ascomycota</taxon>
        <taxon>Pezizomycotina</taxon>
        <taxon>Sordariomycetes</taxon>
        <taxon>Hypocreomycetidae</taxon>
        <taxon>Microascales</taxon>
        <taxon>Microascaceae</taxon>
        <taxon>Cephalotrichum</taxon>
    </lineage>
</organism>
<gene>
    <name evidence="3" type="ORF">DNG_05782</name>
</gene>
<dbReference type="GO" id="GO:0004074">
    <property type="term" value="F:biliverdin reductase [NAD(P)H] activity"/>
    <property type="evidence" value="ECO:0007669"/>
    <property type="project" value="TreeGrafter"/>
</dbReference>
<dbReference type="Proteomes" id="UP001187682">
    <property type="component" value="Unassembled WGS sequence"/>
</dbReference>
<feature type="domain" description="NAD(P)-binding" evidence="2">
    <location>
        <begin position="8"/>
        <end position="206"/>
    </location>
</feature>
<evidence type="ECO:0000313" key="4">
    <source>
        <dbReference type="Proteomes" id="UP001187682"/>
    </source>
</evidence>
<dbReference type="GO" id="GO:0042602">
    <property type="term" value="F:riboflavin reductase (NADPH) activity"/>
    <property type="evidence" value="ECO:0007669"/>
    <property type="project" value="TreeGrafter"/>
</dbReference>
<dbReference type="InterPro" id="IPR016040">
    <property type="entry name" value="NAD(P)-bd_dom"/>
</dbReference>
<reference evidence="3" key="1">
    <citation type="submission" date="2018-03" db="EMBL/GenBank/DDBJ databases">
        <authorList>
            <person name="Guldener U."/>
        </authorList>
    </citation>
    <scope>NUCLEOTIDE SEQUENCE</scope>
</reference>
<comment type="similarity">
    <text evidence="1">Belongs to the avfA family.</text>
</comment>
<dbReference type="AlphaFoldDB" id="A0AAE8N1E7"/>
<name>A0AAE8N1E7_9PEZI</name>
<protein>
    <recommendedName>
        <fullName evidence="2">NAD(P)-binding domain-containing protein</fullName>
    </recommendedName>
</protein>
<dbReference type="SUPFAM" id="SSF51735">
    <property type="entry name" value="NAD(P)-binding Rossmann-fold domains"/>
    <property type="match status" value="1"/>
</dbReference>
<keyword evidence="4" id="KW-1185">Reference proteome</keyword>
<dbReference type="EMBL" id="ONZQ02000007">
    <property type="protein sequence ID" value="SPO03100.1"/>
    <property type="molecule type" value="Genomic_DNA"/>
</dbReference>
<sequence length="259" mass="27622">METIAFLGATGGCGLAALARSLTASHPCVALCRNPSRLTTSLAALYPSAPTANLTIIEGNAHDASAVSRVVASPTDPTRLVDIVIFSIGNRPELKTMVNMDPTVCERGMTTLLSVLDDKVKSTTGSVAARHPHIVALSSTGVGAHGRDYPVLLTPVYMMLHTPHVDKRRMEDTLKASRAGPWTIVRPSLLKDGDLQGEAAKGKGKDIRVGVEDLVKDEVVSREVGYFITRDDVGKWIYENIVAGTSRGEYDGKAVSLTN</sequence>
<evidence type="ECO:0000313" key="3">
    <source>
        <dbReference type="EMBL" id="SPO03100.1"/>
    </source>
</evidence>
<dbReference type="Pfam" id="PF13460">
    <property type="entry name" value="NAD_binding_10"/>
    <property type="match status" value="1"/>
</dbReference>
<dbReference type="PANTHER" id="PTHR43355">
    <property type="entry name" value="FLAVIN REDUCTASE (NADPH)"/>
    <property type="match status" value="1"/>
</dbReference>
<accession>A0AAE8N1E7</accession>
<evidence type="ECO:0000256" key="1">
    <source>
        <dbReference type="ARBA" id="ARBA00038376"/>
    </source>
</evidence>
<dbReference type="InterPro" id="IPR051606">
    <property type="entry name" value="Polyketide_Oxido-like"/>
</dbReference>
<evidence type="ECO:0000259" key="2">
    <source>
        <dbReference type="Pfam" id="PF13460"/>
    </source>
</evidence>
<dbReference type="PANTHER" id="PTHR43355:SF2">
    <property type="entry name" value="FLAVIN REDUCTASE (NADPH)"/>
    <property type="match status" value="1"/>
</dbReference>
<comment type="caution">
    <text evidence="3">The sequence shown here is derived from an EMBL/GenBank/DDBJ whole genome shotgun (WGS) entry which is preliminary data.</text>
</comment>
<dbReference type="Gene3D" id="3.40.50.720">
    <property type="entry name" value="NAD(P)-binding Rossmann-like Domain"/>
    <property type="match status" value="1"/>
</dbReference>